<keyword evidence="3" id="KW-1185">Reference proteome</keyword>
<reference evidence="2 3" key="1">
    <citation type="submission" date="2020-02" db="EMBL/GenBank/DDBJ databases">
        <title>Bird 10,000 Genomes (B10K) Project - Family phase.</title>
        <authorList>
            <person name="Zhang G."/>
        </authorList>
    </citation>
    <scope>NUCLEOTIDE SEQUENCE [LARGE SCALE GENOMIC DNA]</scope>
    <source>
        <strain evidence="2">B10K-DU-006-06</strain>
    </source>
</reference>
<feature type="chain" id="PRO_5029887744" evidence="1">
    <location>
        <begin position="25"/>
        <end position="69"/>
    </location>
</feature>
<dbReference type="AlphaFoldDB" id="A0A7L4GB30"/>
<evidence type="ECO:0000313" key="3">
    <source>
        <dbReference type="Proteomes" id="UP000541332"/>
    </source>
</evidence>
<feature type="non-terminal residue" evidence="2">
    <location>
        <position position="69"/>
    </location>
</feature>
<protein>
    <submittedName>
        <fullName evidence="2">HYPDH dehydrogenase</fullName>
    </submittedName>
</protein>
<name>A0A7L4GB30_9COLU</name>
<evidence type="ECO:0000313" key="2">
    <source>
        <dbReference type="EMBL" id="NXW95853.1"/>
    </source>
</evidence>
<dbReference type="EMBL" id="VWYH01026611">
    <property type="protein sequence ID" value="NXW95853.1"/>
    <property type="molecule type" value="Genomic_DNA"/>
</dbReference>
<keyword evidence="1" id="KW-0732">Signal</keyword>
<feature type="non-terminal residue" evidence="2">
    <location>
        <position position="1"/>
    </location>
</feature>
<proteinExistence type="predicted"/>
<comment type="caution">
    <text evidence="2">The sequence shown here is derived from an EMBL/GenBank/DDBJ whole genome shotgun (WGS) entry which is preliminary data.</text>
</comment>
<dbReference type="Gene3D" id="3.20.20.220">
    <property type="match status" value="1"/>
</dbReference>
<accession>A0A7L4GB30</accession>
<gene>
    <name evidence="2" type="primary">Prodh2</name>
    <name evidence="2" type="ORF">ALOBEC_R16080</name>
</gene>
<dbReference type="OrthoDB" id="9159652at2759"/>
<evidence type="ECO:0000256" key="1">
    <source>
        <dbReference type="SAM" id="SignalP"/>
    </source>
</evidence>
<organism evidence="2 3">
    <name type="scientific">Pampusana beccarii</name>
    <name type="common">Western bronze ground-dove</name>
    <dbReference type="NCBI Taxonomy" id="2953425"/>
    <lineage>
        <taxon>Eukaryota</taxon>
        <taxon>Metazoa</taxon>
        <taxon>Chordata</taxon>
        <taxon>Craniata</taxon>
        <taxon>Vertebrata</taxon>
        <taxon>Euteleostomi</taxon>
        <taxon>Archelosauria</taxon>
        <taxon>Archosauria</taxon>
        <taxon>Dinosauria</taxon>
        <taxon>Saurischia</taxon>
        <taxon>Theropoda</taxon>
        <taxon>Coelurosauria</taxon>
        <taxon>Aves</taxon>
        <taxon>Neognathae</taxon>
        <taxon>Neoaves</taxon>
        <taxon>Columbimorphae</taxon>
        <taxon>Columbiformes</taxon>
        <taxon>Columbidae</taxon>
        <taxon>Pampusana</taxon>
    </lineage>
</organism>
<dbReference type="Proteomes" id="UP000541332">
    <property type="component" value="Unassembled WGS sequence"/>
</dbReference>
<sequence length="69" mass="7217">RRVLGPRLWVALLRATLYGQFVGGQTHGEVEAAARRLRSMGLRAMLVPPGEGDVGQEPGCVGLGTTCGA</sequence>
<feature type="signal peptide" evidence="1">
    <location>
        <begin position="1"/>
        <end position="24"/>
    </location>
</feature>